<evidence type="ECO:0000313" key="1">
    <source>
        <dbReference type="EMBL" id="GFZ87819.1"/>
    </source>
</evidence>
<proteinExistence type="predicted"/>
<accession>A0A8J2TTD2</accession>
<dbReference type="EMBL" id="BMIC01000003">
    <property type="protein sequence ID" value="GFZ87819.1"/>
    <property type="molecule type" value="Genomic_DNA"/>
</dbReference>
<keyword evidence="2" id="KW-1185">Reference proteome</keyword>
<dbReference type="AlphaFoldDB" id="A0A8J2TTD2"/>
<organism evidence="1 2">
    <name type="scientific">Aquaticitalea lipolytica</name>
    <dbReference type="NCBI Taxonomy" id="1247562"/>
    <lineage>
        <taxon>Bacteria</taxon>
        <taxon>Pseudomonadati</taxon>
        <taxon>Bacteroidota</taxon>
        <taxon>Flavobacteriia</taxon>
        <taxon>Flavobacteriales</taxon>
        <taxon>Flavobacteriaceae</taxon>
        <taxon>Aquaticitalea</taxon>
    </lineage>
</organism>
<gene>
    <name evidence="1" type="ORF">GCM10011531_19190</name>
</gene>
<dbReference type="Proteomes" id="UP000598120">
    <property type="component" value="Unassembled WGS sequence"/>
</dbReference>
<evidence type="ECO:0000313" key="2">
    <source>
        <dbReference type="Proteomes" id="UP000598120"/>
    </source>
</evidence>
<protein>
    <submittedName>
        <fullName evidence="1">Uncharacterized protein</fullName>
    </submittedName>
</protein>
<name>A0A8J2TTD2_9FLAO</name>
<comment type="caution">
    <text evidence="1">The sequence shown here is derived from an EMBL/GenBank/DDBJ whole genome shotgun (WGS) entry which is preliminary data.</text>
</comment>
<sequence>MKYNLDFHKTIMPESRKADYYLSCLDSSVFIDFNRSNENLISLVRISFDGYGCCNLDEKSKQLSHEDSQKFIEEIEQDKLNQEIITKLVKNAININKKHIWADALEKYNLDEND</sequence>
<reference evidence="1 2" key="1">
    <citation type="journal article" date="2014" name="Int. J. Syst. Evol. Microbiol.">
        <title>Complete genome sequence of Corynebacterium casei LMG S-19264T (=DSM 44701T), isolated from a smear-ripened cheese.</title>
        <authorList>
            <consortium name="US DOE Joint Genome Institute (JGI-PGF)"/>
            <person name="Walter F."/>
            <person name="Albersmeier A."/>
            <person name="Kalinowski J."/>
            <person name="Ruckert C."/>
        </authorList>
    </citation>
    <scope>NUCLEOTIDE SEQUENCE [LARGE SCALE GENOMIC DNA]</scope>
    <source>
        <strain evidence="1 2">CGMCC 1.15295</strain>
    </source>
</reference>
<dbReference type="RefSeq" id="WP_188606153.1">
    <property type="nucleotide sequence ID" value="NZ_BMIC01000003.1"/>
</dbReference>